<comment type="similarity">
    <text evidence="1">Belongs to the bHLH protein family.</text>
</comment>
<keyword evidence="3" id="KW-0805">Transcription regulation</keyword>
<dbReference type="EMBL" id="KZ451948">
    <property type="protein sequence ID" value="PKA59450.1"/>
    <property type="molecule type" value="Genomic_DNA"/>
</dbReference>
<evidence type="ECO:0000256" key="1">
    <source>
        <dbReference type="ARBA" id="ARBA00005510"/>
    </source>
</evidence>
<keyword evidence="2" id="KW-0341">Growth regulation</keyword>
<dbReference type="InterPro" id="IPR036638">
    <property type="entry name" value="HLH_DNA-bd_sf"/>
</dbReference>
<evidence type="ECO:0000256" key="4">
    <source>
        <dbReference type="ARBA" id="ARBA00023163"/>
    </source>
</evidence>
<dbReference type="OrthoDB" id="988630at2759"/>
<dbReference type="GO" id="GO:0006355">
    <property type="term" value="P:regulation of DNA-templated transcription"/>
    <property type="evidence" value="ECO:0007669"/>
    <property type="project" value="InterPro"/>
</dbReference>
<feature type="domain" description="BHLH" evidence="5">
    <location>
        <begin position="1"/>
        <end position="51"/>
    </location>
</feature>
<protein>
    <submittedName>
        <fullName evidence="6">Transcription factor bHLH135</fullName>
    </submittedName>
</protein>
<evidence type="ECO:0000259" key="5">
    <source>
        <dbReference type="PROSITE" id="PS50888"/>
    </source>
</evidence>
<dbReference type="GO" id="GO:0040008">
    <property type="term" value="P:regulation of growth"/>
    <property type="evidence" value="ECO:0007669"/>
    <property type="project" value="InterPro"/>
</dbReference>
<organism evidence="6 7">
    <name type="scientific">Apostasia shenzhenica</name>
    <dbReference type="NCBI Taxonomy" id="1088818"/>
    <lineage>
        <taxon>Eukaryota</taxon>
        <taxon>Viridiplantae</taxon>
        <taxon>Streptophyta</taxon>
        <taxon>Embryophyta</taxon>
        <taxon>Tracheophyta</taxon>
        <taxon>Spermatophyta</taxon>
        <taxon>Magnoliopsida</taxon>
        <taxon>Liliopsida</taxon>
        <taxon>Asparagales</taxon>
        <taxon>Orchidaceae</taxon>
        <taxon>Apostasioideae</taxon>
        <taxon>Apostasia</taxon>
    </lineage>
</organism>
<accession>A0A2I0AV79</accession>
<dbReference type="Pfam" id="PF23174">
    <property type="entry name" value="bHLH_ILI"/>
    <property type="match status" value="1"/>
</dbReference>
<dbReference type="AlphaFoldDB" id="A0A2I0AV79"/>
<keyword evidence="4" id="KW-0804">Transcription</keyword>
<evidence type="ECO:0000313" key="6">
    <source>
        <dbReference type="EMBL" id="PKA59450.1"/>
    </source>
</evidence>
<proteinExistence type="inferred from homology"/>
<dbReference type="GO" id="GO:0046983">
    <property type="term" value="F:protein dimerization activity"/>
    <property type="evidence" value="ECO:0007669"/>
    <property type="project" value="InterPro"/>
</dbReference>
<keyword evidence="7" id="KW-1185">Reference proteome</keyword>
<name>A0A2I0AV79_9ASPA</name>
<dbReference type="InterPro" id="IPR044293">
    <property type="entry name" value="PRE"/>
</dbReference>
<dbReference type="SUPFAM" id="SSF47459">
    <property type="entry name" value="HLH, helix-loop-helix DNA-binding domain"/>
    <property type="match status" value="1"/>
</dbReference>
<dbReference type="InterPro" id="IPR011598">
    <property type="entry name" value="bHLH_dom"/>
</dbReference>
<evidence type="ECO:0000256" key="3">
    <source>
        <dbReference type="ARBA" id="ARBA00023015"/>
    </source>
</evidence>
<evidence type="ECO:0000313" key="7">
    <source>
        <dbReference type="Proteomes" id="UP000236161"/>
    </source>
</evidence>
<reference evidence="6 7" key="1">
    <citation type="journal article" date="2017" name="Nature">
        <title>The Apostasia genome and the evolution of orchids.</title>
        <authorList>
            <person name="Zhang G.Q."/>
            <person name="Liu K.W."/>
            <person name="Li Z."/>
            <person name="Lohaus R."/>
            <person name="Hsiao Y.Y."/>
            <person name="Niu S.C."/>
            <person name="Wang J.Y."/>
            <person name="Lin Y.C."/>
            <person name="Xu Q."/>
            <person name="Chen L.J."/>
            <person name="Yoshida K."/>
            <person name="Fujiwara S."/>
            <person name="Wang Z.W."/>
            <person name="Zhang Y.Q."/>
            <person name="Mitsuda N."/>
            <person name="Wang M."/>
            <person name="Liu G.H."/>
            <person name="Pecoraro L."/>
            <person name="Huang H.X."/>
            <person name="Xiao X.J."/>
            <person name="Lin M."/>
            <person name="Wu X.Y."/>
            <person name="Wu W.L."/>
            <person name="Chen Y.Y."/>
            <person name="Chang S.B."/>
            <person name="Sakamoto S."/>
            <person name="Ohme-Takagi M."/>
            <person name="Yagi M."/>
            <person name="Zeng S.J."/>
            <person name="Shen C.Y."/>
            <person name="Yeh C.M."/>
            <person name="Luo Y.B."/>
            <person name="Tsai W.C."/>
            <person name="Van de Peer Y."/>
            <person name="Liu Z.J."/>
        </authorList>
    </citation>
    <scope>NUCLEOTIDE SEQUENCE [LARGE SCALE GENOMIC DNA]</scope>
    <source>
        <strain evidence="7">cv. Shenzhen</strain>
        <tissue evidence="6">Stem</tissue>
    </source>
</reference>
<dbReference type="STRING" id="1088818.A0A2I0AV79"/>
<dbReference type="PROSITE" id="PS50888">
    <property type="entry name" value="BHLH"/>
    <property type="match status" value="1"/>
</dbReference>
<sequence length="85" mass="9650">MSSRRSRISEEEMDELIAKLQSLLPESRRRNAGRVSSAKLLKETCSYIKSLHREVNDLSDRLSDLISTMDSNSAQAEIIRGLLRS</sequence>
<dbReference type="Gene3D" id="4.10.280.10">
    <property type="entry name" value="Helix-loop-helix DNA-binding domain"/>
    <property type="match status" value="1"/>
</dbReference>
<evidence type="ECO:0000256" key="2">
    <source>
        <dbReference type="ARBA" id="ARBA00022604"/>
    </source>
</evidence>
<dbReference type="Proteomes" id="UP000236161">
    <property type="component" value="Unassembled WGS sequence"/>
</dbReference>
<gene>
    <name evidence="6" type="primary">BHLH135</name>
    <name evidence="6" type="ORF">AXF42_Ash016474</name>
</gene>
<dbReference type="PANTHER" id="PTHR46446:SF28">
    <property type="entry name" value="TRANSCRIPTION FACTOR PRE5"/>
    <property type="match status" value="1"/>
</dbReference>
<dbReference type="PANTHER" id="PTHR46446">
    <property type="entry name" value="TRANSCRIPTION FACTOR PRE"/>
    <property type="match status" value="1"/>
</dbReference>